<dbReference type="Proteomes" id="UP001597508">
    <property type="component" value="Unassembled WGS sequence"/>
</dbReference>
<evidence type="ECO:0000313" key="2">
    <source>
        <dbReference type="EMBL" id="MFD2567759.1"/>
    </source>
</evidence>
<protein>
    <submittedName>
        <fullName evidence="2">Uncharacterized protein</fullName>
    </submittedName>
</protein>
<keyword evidence="1" id="KW-0472">Membrane</keyword>
<proteinExistence type="predicted"/>
<evidence type="ECO:0000256" key="1">
    <source>
        <dbReference type="SAM" id="Phobius"/>
    </source>
</evidence>
<name>A0ABW5LT29_9FLAO</name>
<gene>
    <name evidence="2" type="ORF">ACFSRZ_10275</name>
</gene>
<organism evidence="2 3">
    <name type="scientific">Pseudotenacibaculum haliotis</name>
    <dbReference type="NCBI Taxonomy" id="1862138"/>
    <lineage>
        <taxon>Bacteria</taxon>
        <taxon>Pseudomonadati</taxon>
        <taxon>Bacteroidota</taxon>
        <taxon>Flavobacteriia</taxon>
        <taxon>Flavobacteriales</taxon>
        <taxon>Flavobacteriaceae</taxon>
        <taxon>Pseudotenacibaculum</taxon>
    </lineage>
</organism>
<evidence type="ECO:0000313" key="3">
    <source>
        <dbReference type="Proteomes" id="UP001597508"/>
    </source>
</evidence>
<keyword evidence="3" id="KW-1185">Reference proteome</keyword>
<keyword evidence="1" id="KW-1133">Transmembrane helix</keyword>
<accession>A0ABW5LT29</accession>
<dbReference type="EMBL" id="JBHULH010000004">
    <property type="protein sequence ID" value="MFD2567759.1"/>
    <property type="molecule type" value="Genomic_DNA"/>
</dbReference>
<dbReference type="RefSeq" id="WP_379666465.1">
    <property type="nucleotide sequence ID" value="NZ_JBHULH010000004.1"/>
</dbReference>
<feature type="transmembrane region" description="Helical" evidence="1">
    <location>
        <begin position="38"/>
        <end position="61"/>
    </location>
</feature>
<comment type="caution">
    <text evidence="2">The sequence shown here is derived from an EMBL/GenBank/DDBJ whole genome shotgun (WGS) entry which is preliminary data.</text>
</comment>
<keyword evidence="1" id="KW-0812">Transmembrane</keyword>
<reference evidence="3" key="1">
    <citation type="journal article" date="2019" name="Int. J. Syst. Evol. Microbiol.">
        <title>The Global Catalogue of Microorganisms (GCM) 10K type strain sequencing project: providing services to taxonomists for standard genome sequencing and annotation.</title>
        <authorList>
            <consortium name="The Broad Institute Genomics Platform"/>
            <consortium name="The Broad Institute Genome Sequencing Center for Infectious Disease"/>
            <person name="Wu L."/>
            <person name="Ma J."/>
        </authorList>
    </citation>
    <scope>NUCLEOTIDE SEQUENCE [LARGE SCALE GENOMIC DNA]</scope>
    <source>
        <strain evidence="3">KCTC 52127</strain>
    </source>
</reference>
<sequence>MDKLIIIAFLGALTNEVLHWYNLKKELKGDVKVTNSKSYWIITIISMITFTIATQWVYQFILPNTSLSEEARVFLTALSFPFIIKDIFKVIIKSFTSFLPSQGEREGHPRGRPENDIKKKGSFTILEYLK</sequence>